<dbReference type="EMBL" id="FOUE01000001">
    <property type="protein sequence ID" value="SFL95006.1"/>
    <property type="molecule type" value="Genomic_DNA"/>
</dbReference>
<gene>
    <name evidence="1" type="ORF">SAMN04487963_0689</name>
</gene>
<name>A0A1I4LW42_9GAMM</name>
<dbReference type="STRING" id="488535.SAMN04487963_0689"/>
<proteinExistence type="predicted"/>
<reference evidence="2" key="1">
    <citation type="submission" date="2016-10" db="EMBL/GenBank/DDBJ databases">
        <authorList>
            <person name="Varghese N."/>
            <person name="Submissions S."/>
        </authorList>
    </citation>
    <scope>NUCLEOTIDE SEQUENCE [LARGE SCALE GENOMIC DNA]</scope>
    <source>
        <strain evidence="2">CGMCC 1.7061</strain>
    </source>
</reference>
<evidence type="ECO:0008006" key="3">
    <source>
        <dbReference type="Google" id="ProtNLM"/>
    </source>
</evidence>
<evidence type="ECO:0000313" key="2">
    <source>
        <dbReference type="Proteomes" id="UP000198519"/>
    </source>
</evidence>
<protein>
    <recommendedName>
        <fullName evidence="3">VOC domain-containing protein</fullName>
    </recommendedName>
</protein>
<sequence>MIHHYSIPVADTVHVAEVMAHLFNGTITRFGPYHDSYIVWFGDEHGSAIELYPAGTEMVPGGEGSQADFVHNTTHTGFTSTHAAISIQRSRQEIFEVARQEGWRALELPRGGFNVIEFWIENKVMIELLTPDMANDYLAITRKFRTKP</sequence>
<evidence type="ECO:0000313" key="1">
    <source>
        <dbReference type="EMBL" id="SFL95006.1"/>
    </source>
</evidence>
<dbReference type="AlphaFoldDB" id="A0A1I4LW42"/>
<organism evidence="1 2">
    <name type="scientific">Marinobacter zhejiangensis</name>
    <dbReference type="NCBI Taxonomy" id="488535"/>
    <lineage>
        <taxon>Bacteria</taxon>
        <taxon>Pseudomonadati</taxon>
        <taxon>Pseudomonadota</taxon>
        <taxon>Gammaproteobacteria</taxon>
        <taxon>Pseudomonadales</taxon>
        <taxon>Marinobacteraceae</taxon>
        <taxon>Marinobacter</taxon>
    </lineage>
</organism>
<dbReference type="RefSeq" id="WP_092020474.1">
    <property type="nucleotide sequence ID" value="NZ_FOUE01000001.1"/>
</dbReference>
<keyword evidence="2" id="KW-1185">Reference proteome</keyword>
<accession>A0A1I4LW42</accession>
<dbReference type="OrthoDB" id="512901at2"/>
<dbReference type="Proteomes" id="UP000198519">
    <property type="component" value="Unassembled WGS sequence"/>
</dbReference>